<reference evidence="2" key="1">
    <citation type="submission" date="2020-06" db="EMBL/GenBank/DDBJ databases">
        <authorList>
            <person name="Li T."/>
            <person name="Hu X."/>
            <person name="Zhang T."/>
            <person name="Song X."/>
            <person name="Zhang H."/>
            <person name="Dai N."/>
            <person name="Sheng W."/>
            <person name="Hou X."/>
            <person name="Wei L."/>
        </authorList>
    </citation>
    <scope>NUCLEOTIDE SEQUENCE</scope>
    <source>
        <strain evidence="2">KEN1</strain>
        <tissue evidence="2">Leaf</tissue>
    </source>
</reference>
<dbReference type="AlphaFoldDB" id="A0AAW2Y2Y4"/>
<comment type="caution">
    <text evidence="2">The sequence shown here is derived from an EMBL/GenBank/DDBJ whole genome shotgun (WGS) entry which is preliminary data.</text>
</comment>
<evidence type="ECO:0000313" key="2">
    <source>
        <dbReference type="EMBL" id="KAL0460092.1"/>
    </source>
</evidence>
<reference evidence="2" key="2">
    <citation type="journal article" date="2024" name="Plant">
        <title>Genomic evolution and insights into agronomic trait innovations of Sesamum species.</title>
        <authorList>
            <person name="Miao H."/>
            <person name="Wang L."/>
            <person name="Qu L."/>
            <person name="Liu H."/>
            <person name="Sun Y."/>
            <person name="Le M."/>
            <person name="Wang Q."/>
            <person name="Wei S."/>
            <person name="Zheng Y."/>
            <person name="Lin W."/>
            <person name="Duan Y."/>
            <person name="Cao H."/>
            <person name="Xiong S."/>
            <person name="Wang X."/>
            <person name="Wei L."/>
            <person name="Li C."/>
            <person name="Ma Q."/>
            <person name="Ju M."/>
            <person name="Zhao R."/>
            <person name="Li G."/>
            <person name="Mu C."/>
            <person name="Tian Q."/>
            <person name="Mei H."/>
            <person name="Zhang T."/>
            <person name="Gao T."/>
            <person name="Zhang H."/>
        </authorList>
    </citation>
    <scope>NUCLEOTIDE SEQUENCE</scope>
    <source>
        <strain evidence="2">KEN1</strain>
    </source>
</reference>
<accession>A0AAW2Y2Y4</accession>
<proteinExistence type="predicted"/>
<dbReference type="EMBL" id="JACGWN010000002">
    <property type="protein sequence ID" value="KAL0460092.1"/>
    <property type="molecule type" value="Genomic_DNA"/>
</dbReference>
<protein>
    <submittedName>
        <fullName evidence="2">Uncharacterized protein</fullName>
    </submittedName>
</protein>
<feature type="region of interest" description="Disordered" evidence="1">
    <location>
        <begin position="171"/>
        <end position="247"/>
    </location>
</feature>
<feature type="region of interest" description="Disordered" evidence="1">
    <location>
        <begin position="48"/>
        <end position="122"/>
    </location>
</feature>
<organism evidence="2">
    <name type="scientific">Sesamum latifolium</name>
    <dbReference type="NCBI Taxonomy" id="2727402"/>
    <lineage>
        <taxon>Eukaryota</taxon>
        <taxon>Viridiplantae</taxon>
        <taxon>Streptophyta</taxon>
        <taxon>Embryophyta</taxon>
        <taxon>Tracheophyta</taxon>
        <taxon>Spermatophyta</taxon>
        <taxon>Magnoliopsida</taxon>
        <taxon>eudicotyledons</taxon>
        <taxon>Gunneridae</taxon>
        <taxon>Pentapetalae</taxon>
        <taxon>asterids</taxon>
        <taxon>lamiids</taxon>
        <taxon>Lamiales</taxon>
        <taxon>Pedaliaceae</taxon>
        <taxon>Sesamum</taxon>
    </lineage>
</organism>
<sequence length="274" mass="29437">MASLHQRPPKYHRLSFGSMFSENRARGSTSQMCLLKILSIITTVPPPLVAASPPCSGSETKESSAENETSTENKGSGFDLNVGFSISPELKESESLEADASGLSSSSTTAVDGGGSAARDGGCLEVNPGNGCDRVEHGNGGVSENSGVKIEAEEKSLTLLIEAAKLIFGEFKDNDKPESEKQDVSPSSDSELKKDEAAADIEAANERKLRRRSSCWTEAGMGGEFEESPSSPVVRSKRGRTQILPTKYKDSVLEPLTRLSRTRSSIVQPKRRRR</sequence>
<feature type="compositionally biased region" description="Basic and acidic residues" evidence="1">
    <location>
        <begin position="171"/>
        <end position="183"/>
    </location>
</feature>
<name>A0AAW2Y2Y4_9LAMI</name>
<evidence type="ECO:0000256" key="1">
    <source>
        <dbReference type="SAM" id="MobiDB-lite"/>
    </source>
</evidence>
<gene>
    <name evidence="2" type="ORF">Slati_0636400</name>
</gene>